<dbReference type="InterPro" id="IPR042272">
    <property type="entry name" value="ATP12_ATP_synth-F1-assembly_N"/>
</dbReference>
<feature type="region of interest" description="Disordered" evidence="4">
    <location>
        <begin position="1"/>
        <end position="20"/>
    </location>
</feature>
<keyword evidence="3" id="KW-0143">Chaperone</keyword>
<dbReference type="Proteomes" id="UP000237447">
    <property type="component" value="Unassembled WGS sequence"/>
</dbReference>
<proteinExistence type="inferred from homology"/>
<comment type="caution">
    <text evidence="6">The sequence shown here is derived from an EMBL/GenBank/DDBJ whole genome shotgun (WGS) entry which is preliminary data.</text>
</comment>
<dbReference type="Gene3D" id="1.10.3580.10">
    <property type="entry name" value="ATP12 ATPase"/>
    <property type="match status" value="1"/>
</dbReference>
<reference evidence="5 8" key="2">
    <citation type="journal article" date="2023" name="Phytobiomes J">
        <title>Deciphering the key players within the bacterial microbiota associated with aerial crown gall tumors on rhododendron: Insights into the gallobiome.</title>
        <authorList>
            <person name="Kuzmanovic N."/>
            <person name="Nesme J."/>
            <person name="Wolf J."/>
            <person name="Neumann-Schaal M."/>
            <person name="Petersen J."/>
            <person name="Fernandez-Gnecco G."/>
            <person name="Sproeer C."/>
            <person name="Bunk B."/>
            <person name="Overmann J."/>
            <person name="Sorensen S.J."/>
            <person name="Idczak E."/>
            <person name="Smalla K."/>
        </authorList>
    </citation>
    <scope>NUCLEOTIDE SEQUENCE [LARGE SCALE GENOMIC DNA]</scope>
    <source>
        <strain evidence="5">Rho-14.1</strain>
        <strain evidence="8">rho-14.1</strain>
    </source>
</reference>
<evidence type="ECO:0000256" key="2">
    <source>
        <dbReference type="ARBA" id="ARBA00022946"/>
    </source>
</evidence>
<sequence>MRDLLNDLTEGLSHPDPIRRSQIQMQKPLPKRFYKDVTVGETEEGSFNILLDGKPLRTPAKSPLTVPTRTLAQLLRDEWDAQTEVIDPTLMPVSRHINTAIDGIAADTQAVFEDILRFSSTDLLCYRAGEPEAFVARQSEHWDPIIDWATYSLGARFVLVEGVMHQEQPREAIAAFAVTLRKYDTAIELAALHTMTTLTGSAILALALAEGERSLEEVWALAHLDEDWTAEQWGEDEDAQIRRAKRLVEMRAATDVLTAAKSG</sequence>
<dbReference type="Proteomes" id="UP001277561">
    <property type="component" value="Unassembled WGS sequence"/>
</dbReference>
<dbReference type="Pfam" id="PF07542">
    <property type="entry name" value="ATP12"/>
    <property type="match status" value="1"/>
</dbReference>
<evidence type="ECO:0000313" key="8">
    <source>
        <dbReference type="Proteomes" id="UP001277561"/>
    </source>
</evidence>
<keyword evidence="8" id="KW-1185">Reference proteome</keyword>
<protein>
    <submittedName>
        <fullName evidence="5">ATP12 family chaperone protein</fullName>
    </submittedName>
    <submittedName>
        <fullName evidence="6">ATPase</fullName>
    </submittedName>
</protein>
<dbReference type="InterPro" id="IPR011419">
    <property type="entry name" value="ATP12_ATP_synth-F1-assembly"/>
</dbReference>
<dbReference type="InterPro" id="IPR023335">
    <property type="entry name" value="ATP12_ortho_dom_sf"/>
</dbReference>
<dbReference type="SUPFAM" id="SSF160909">
    <property type="entry name" value="ATP12-like"/>
    <property type="match status" value="1"/>
</dbReference>
<name>A0AAE5VPC5_9HYPH</name>
<dbReference type="EMBL" id="JAVRAD010000010">
    <property type="protein sequence ID" value="MDX8331379.1"/>
    <property type="molecule type" value="Genomic_DNA"/>
</dbReference>
<evidence type="ECO:0000313" key="5">
    <source>
        <dbReference type="EMBL" id="MDX8331379.1"/>
    </source>
</evidence>
<dbReference type="Gene3D" id="3.30.2180.10">
    <property type="entry name" value="ATP12-like"/>
    <property type="match status" value="1"/>
</dbReference>
<dbReference type="PANTHER" id="PTHR21013:SF10">
    <property type="entry name" value="ATP SYNTHASE MITOCHONDRIAL F1 COMPLEX ASSEMBLY FACTOR 2"/>
    <property type="match status" value="1"/>
</dbReference>
<evidence type="ECO:0000256" key="4">
    <source>
        <dbReference type="SAM" id="MobiDB-lite"/>
    </source>
</evidence>
<dbReference type="PANTHER" id="PTHR21013">
    <property type="entry name" value="ATP SYNTHASE MITOCHONDRIAL F1 COMPLEX ASSEMBLY FACTOR 2/ATP12 PROTEIN, MITOCHONDRIAL PRECURSOR"/>
    <property type="match status" value="1"/>
</dbReference>
<comment type="similarity">
    <text evidence="1">Belongs to the ATP12 family.</text>
</comment>
<evidence type="ECO:0000313" key="6">
    <source>
        <dbReference type="EMBL" id="POO50971.1"/>
    </source>
</evidence>
<evidence type="ECO:0000256" key="1">
    <source>
        <dbReference type="ARBA" id="ARBA00008231"/>
    </source>
</evidence>
<organism evidence="6 7">
    <name type="scientific">Agrobacterium rosae</name>
    <dbReference type="NCBI Taxonomy" id="1972867"/>
    <lineage>
        <taxon>Bacteria</taxon>
        <taxon>Pseudomonadati</taxon>
        <taxon>Pseudomonadota</taxon>
        <taxon>Alphaproteobacteria</taxon>
        <taxon>Hyphomicrobiales</taxon>
        <taxon>Rhizobiaceae</taxon>
        <taxon>Rhizobium/Agrobacterium group</taxon>
        <taxon>Agrobacterium</taxon>
    </lineage>
</organism>
<keyword evidence="2" id="KW-0809">Transit peptide</keyword>
<accession>A0AAE5VPC5</accession>
<evidence type="ECO:0000256" key="3">
    <source>
        <dbReference type="ARBA" id="ARBA00023186"/>
    </source>
</evidence>
<dbReference type="AlphaFoldDB" id="A0AAE5VPC5"/>
<dbReference type="GO" id="GO:0043461">
    <property type="term" value="P:proton-transporting ATP synthase complex assembly"/>
    <property type="evidence" value="ECO:0007669"/>
    <property type="project" value="InterPro"/>
</dbReference>
<dbReference type="GeneID" id="86880789"/>
<reference evidence="6 7" key="1">
    <citation type="journal article" date="2018" name="Syst. Appl. Microbiol.">
        <title>Agrobacterium rosae sp. nov., isolated from galls on different agricultural crops.</title>
        <authorList>
            <person name="Kuzmanovic N."/>
            <person name="Pulawska J."/>
            <person name="Smalla K."/>
            <person name="Nesme X."/>
        </authorList>
    </citation>
    <scope>NUCLEOTIDE SEQUENCE [LARGE SCALE GENOMIC DNA]</scope>
    <source>
        <strain evidence="6 7">NCPPB 1650</strain>
    </source>
</reference>
<dbReference type="RefSeq" id="WP_103659312.1">
    <property type="nucleotide sequence ID" value="NZ_CP192764.1"/>
</dbReference>
<evidence type="ECO:0000313" key="7">
    <source>
        <dbReference type="Proteomes" id="UP000237447"/>
    </source>
</evidence>
<dbReference type="EMBL" id="NXEJ01000007">
    <property type="protein sequence ID" value="POO50971.1"/>
    <property type="molecule type" value="Genomic_DNA"/>
</dbReference>
<gene>
    <name evidence="6" type="ORF">CPJ18_15845</name>
    <name evidence="5" type="ORF">RMS29_19320</name>
</gene>